<dbReference type="InterPro" id="IPR029063">
    <property type="entry name" value="SAM-dependent_MTases_sf"/>
</dbReference>
<keyword evidence="3" id="KW-1185">Reference proteome</keyword>
<reference evidence="2 3" key="1">
    <citation type="submission" date="2023-11" db="EMBL/GenBank/DDBJ databases">
        <title>Arctic aerobic anoxygenic photoheterotroph Sediminicoccus rosea KRV36 adapts its photosynthesis to long days of polar summer.</title>
        <authorList>
            <person name="Tomasch J."/>
            <person name="Kopejtka K."/>
            <person name="Bily T."/>
            <person name="Gardiner A.T."/>
            <person name="Gardian Z."/>
            <person name="Shivaramu S."/>
            <person name="Koblizek M."/>
            <person name="Engelhardt F."/>
            <person name="Kaftan D."/>
        </authorList>
    </citation>
    <scope>NUCLEOTIDE SEQUENCE [LARGE SCALE GENOMIC DNA]</scope>
    <source>
        <strain evidence="2 3">R-30</strain>
    </source>
</reference>
<evidence type="ECO:0000313" key="2">
    <source>
        <dbReference type="EMBL" id="WPB87131.1"/>
    </source>
</evidence>
<keyword evidence="2" id="KW-0489">Methyltransferase</keyword>
<name>A0ABZ0PNS2_9PROT</name>
<dbReference type="EC" id="2.1.-.-" evidence="2"/>
<feature type="domain" description="Methyltransferase type 12" evidence="1">
    <location>
        <begin position="69"/>
        <end position="151"/>
    </location>
</feature>
<evidence type="ECO:0000259" key="1">
    <source>
        <dbReference type="Pfam" id="PF08242"/>
    </source>
</evidence>
<dbReference type="GO" id="GO:0032259">
    <property type="term" value="P:methylation"/>
    <property type="evidence" value="ECO:0007669"/>
    <property type="project" value="UniProtKB-KW"/>
</dbReference>
<dbReference type="GO" id="GO:0008168">
    <property type="term" value="F:methyltransferase activity"/>
    <property type="evidence" value="ECO:0007669"/>
    <property type="project" value="UniProtKB-KW"/>
</dbReference>
<dbReference type="Proteomes" id="UP001305521">
    <property type="component" value="Chromosome"/>
</dbReference>
<evidence type="ECO:0000313" key="3">
    <source>
        <dbReference type="Proteomes" id="UP001305521"/>
    </source>
</evidence>
<proteinExistence type="predicted"/>
<protein>
    <submittedName>
        <fullName evidence="2">Class I SAM-dependent methyltransferase</fullName>
        <ecNumber evidence="2">2.1.-.-</ecNumber>
    </submittedName>
</protein>
<sequence>MLNKLLGIVSGRTDLTLQGRFARFYRTNYWLDPESRSGPGSRRDSGSVAAAIEALGMAVHDHGVRRIADIPCGDFNWMPLFLEAWPEVQYQGFDIVAEMIADNRRRHPGLQFERLDITREVPPSVDLILCKDLLNHLCFADVRAALENMRRSGSRLLLASNNFGRDNVELPRLGRRGSRHLDITRPPFGLPPPIWRTHYLGLWRLADVPA</sequence>
<dbReference type="EMBL" id="CP137852">
    <property type="protein sequence ID" value="WPB87131.1"/>
    <property type="molecule type" value="Genomic_DNA"/>
</dbReference>
<gene>
    <name evidence="2" type="ORF">R9Z33_09685</name>
</gene>
<dbReference type="RefSeq" id="WP_318651088.1">
    <property type="nucleotide sequence ID" value="NZ_CP137852.1"/>
</dbReference>
<accession>A0ABZ0PNS2</accession>
<dbReference type="Pfam" id="PF08242">
    <property type="entry name" value="Methyltransf_12"/>
    <property type="match status" value="1"/>
</dbReference>
<organism evidence="2 3">
    <name type="scientific">Sediminicoccus rosea</name>
    <dbReference type="NCBI Taxonomy" id="1225128"/>
    <lineage>
        <taxon>Bacteria</taxon>
        <taxon>Pseudomonadati</taxon>
        <taxon>Pseudomonadota</taxon>
        <taxon>Alphaproteobacteria</taxon>
        <taxon>Acetobacterales</taxon>
        <taxon>Roseomonadaceae</taxon>
        <taxon>Sediminicoccus</taxon>
    </lineage>
</organism>
<dbReference type="Gene3D" id="3.40.50.150">
    <property type="entry name" value="Vaccinia Virus protein VP39"/>
    <property type="match status" value="1"/>
</dbReference>
<keyword evidence="2" id="KW-0808">Transferase</keyword>
<dbReference type="SUPFAM" id="SSF53335">
    <property type="entry name" value="S-adenosyl-L-methionine-dependent methyltransferases"/>
    <property type="match status" value="1"/>
</dbReference>
<dbReference type="InterPro" id="IPR013217">
    <property type="entry name" value="Methyltransf_12"/>
</dbReference>